<keyword evidence="5" id="KW-0805">Transcription regulation</keyword>
<dbReference type="Pfam" id="PF00320">
    <property type="entry name" value="GATA"/>
    <property type="match status" value="2"/>
</dbReference>
<comment type="subcellular location">
    <subcellularLocation>
        <location evidence="1">Nucleus</location>
    </subcellularLocation>
</comment>
<dbReference type="FunFam" id="3.30.50.10:FF:000007">
    <property type="entry name" value="Nitrogen regulatory AreA, N-terminal"/>
    <property type="match status" value="2"/>
</dbReference>
<evidence type="ECO:0000256" key="6">
    <source>
        <dbReference type="ARBA" id="ARBA00023063"/>
    </source>
</evidence>
<evidence type="ECO:0000313" key="13">
    <source>
        <dbReference type="Proteomes" id="UP000801864"/>
    </source>
</evidence>
<evidence type="ECO:0000256" key="4">
    <source>
        <dbReference type="ARBA" id="ARBA00022833"/>
    </source>
</evidence>
<keyword evidence="2" id="KW-0479">Metal-binding</keyword>
<feature type="region of interest" description="Disordered" evidence="10">
    <location>
        <begin position="910"/>
        <end position="932"/>
    </location>
</feature>
<dbReference type="PROSITE" id="PS00344">
    <property type="entry name" value="GATA_ZN_FINGER_1"/>
    <property type="match status" value="2"/>
</dbReference>
<dbReference type="PANTHER" id="PTHR10071">
    <property type="entry name" value="TRANSCRIPTION FACTOR GATA FAMILY MEMBER"/>
    <property type="match status" value="1"/>
</dbReference>
<feature type="domain" description="GATA-type" evidence="11">
    <location>
        <begin position="1058"/>
        <end position="1111"/>
    </location>
</feature>
<feature type="region of interest" description="Disordered" evidence="10">
    <location>
        <begin position="1147"/>
        <end position="1173"/>
    </location>
</feature>
<evidence type="ECO:0000256" key="8">
    <source>
        <dbReference type="ARBA" id="ARBA00023242"/>
    </source>
</evidence>
<organism evidence="12 13">
    <name type="scientific">Trichoderma lentiforme</name>
    <dbReference type="NCBI Taxonomy" id="1567552"/>
    <lineage>
        <taxon>Eukaryota</taxon>
        <taxon>Fungi</taxon>
        <taxon>Dikarya</taxon>
        <taxon>Ascomycota</taxon>
        <taxon>Pezizomycotina</taxon>
        <taxon>Sordariomycetes</taxon>
        <taxon>Hypocreomycetidae</taxon>
        <taxon>Hypocreales</taxon>
        <taxon>Hypocreaceae</taxon>
        <taxon>Trichoderma</taxon>
    </lineage>
</organism>
<dbReference type="InterPro" id="IPR019734">
    <property type="entry name" value="TPR_rpt"/>
</dbReference>
<dbReference type="SUPFAM" id="SSF57716">
    <property type="entry name" value="Glucocorticoid receptor-like (DNA-binding domain)"/>
    <property type="match status" value="2"/>
</dbReference>
<sequence>MDEDSIESGEPIYELASKCEKLFSEQISRLKAEANLNGAKVVGEYQQRFSAWAAFLGVFAVPEMCLDRRLQRHADIQDLALRLLDIMERNLTYLFEPETPSDEENIEVSTSDKASSPYPQLQISIESLRGIEGAIERLHHLGGTIRLSSEASQATKFGKFAAKFDSTSFEGVARLAITSFYPDASPSLIEHLARAMADMYQKFHYRRSRQVRLQARSQLQLPIINEEPALQIEAATWKADPSPAPPPRDDIYKRLVRPIVMSHLGARSHQSRDSKPTSLDSQEFKKLFPQRKDGSVQSKTKSIAANLVAYPQPPEASLACDWCFSPLPEDEFKGDKWKKHLNEDFKPFLCLSEKCSEPLKRFPTSRAWFDHMLEAHGKNWHREVHLPAWWICPLCNNQETSYPKMQDLSEHISRLHGAVFTEQQIQIIVQQSRLRAPRSQDICPLCCLSMKDEQDRDEDVRALKRSFPKLSIETEQLTESYKRIKTETGSIQLDQYNDVNADSAEQATPNPQIPAFQNQGQLSVETIARHVAAHLQGIMLFSLRMISLDAATDKSTDDRDISGDTDDDLSRLGSHQKHSLPETQETETVANDWLVQESMDVDDPLLENAIPDCEHDMNWQEFIPNSEPPPEADTFLQQVIDSGAFQAREQSTSRIAAISKASKKNPLIARPRTPPATIIIFPFRHDPGFIGHGAILDDLVNECSTRPARLALVGLGGIGKTQLAIELAYRLVKLAKMSVFWVHAENRSSINQSFKKIASNVSPWGQADSVEAWLRHTSEWLSKERNGRWVMILDGANDHSIFHDELYLPKSRNGTIIVTTRRRDVAYRLTGNKEDVVEIGPLSVFEAVTLLETKLGRTGRERFLKNGAASGLVKSLGLIPLAICRAAAYIQSIPLPSSLSGSSVVLHRPTLPTASSKHDPSTNPHAISDDPGESTPITCVNCFTQTTPLWRRNSTGQPLCNACGLFLKLHGVMRPLDLKTDVIKKRNRASAKPLIENKDDTLSYPSVDDNSFIKHHHTPKNSLTNSSSYPLHGDSPPSNPKPGSSTNLHATSDNPGESSTPTTCVNCFTQTTPLWRRNSDGQLLCNACGLFLKLHGVMRPLTLKTDVIKKRNRASAKPLIKDKDDASSYLLVNDRHHQAEHAKIFPRNPLTNLSPKSSHHGDSTPPIVDSDEDVTGDTFMYEDDEEDNIAAHGHSHVANDVNDSDDIYSDDEMLYPSAEEVSEVETAEEKTALLHIEEQLIKLRDSEQEKIKLLEFEDYSSDRSGKVLGSLFGTWRTSFDAIRSQSSSAADLLSLMSFFDRRGIPKWLLRPFRRGHDPQLTDVSPSDDTLDEASGDLDVLLNQDLEILLNHCLITANGTRQLFEMHGLVQLSVKKNLDASRLQRFEQQFIKRLAMVFPRSIHSSWATCEELFAHVQAAANCQPVHNLLEDFANLLHNGGRFARLQGRYEIAMQLADQALIARRKAERDDTKTLTLTALILMDRGLYDKAEELFKQVADAWQRNPPNIVGPPIFMIMNNLAMVYKAKGRWKEAVDIQLRAVIDQQSNLPGEYHLRTLTSLSNLASIYRAQGRYTDAETTQKEVVDSYRNKFGPDHHLTLTSLNNLGSIYRLQGKLGEAETLQAQALVSLRMKLGGEHPDTLTCMNSLATTYRLQGRLYEAESLQKEALEMRTIKLGSDHPHTLASMNNLALIYCAQGKHQVAAKLQSEVVEICKTKLGPEHPHTLTSLNNITLIWKSQGRDADGRWKMDECAEARLRVLGQNHPYTISSREAAESWWSSSRYAKFPDIS</sequence>
<dbReference type="SMART" id="SM00401">
    <property type="entry name" value="ZnF_GATA"/>
    <property type="match status" value="2"/>
</dbReference>
<dbReference type="SUPFAM" id="SSF48452">
    <property type="entry name" value="TPR-like"/>
    <property type="match status" value="2"/>
</dbReference>
<dbReference type="InterPro" id="IPR000679">
    <property type="entry name" value="Znf_GATA"/>
</dbReference>
<keyword evidence="7" id="KW-0804">Transcription</keyword>
<dbReference type="InterPro" id="IPR027417">
    <property type="entry name" value="P-loop_NTPase"/>
</dbReference>
<dbReference type="InterPro" id="IPR039355">
    <property type="entry name" value="Transcription_factor_GATA"/>
</dbReference>
<dbReference type="CDD" id="cd00202">
    <property type="entry name" value="ZnF_GATA"/>
    <property type="match status" value="2"/>
</dbReference>
<dbReference type="Pfam" id="PF13374">
    <property type="entry name" value="TPR_10"/>
    <property type="match status" value="3"/>
</dbReference>
<proteinExistence type="predicted"/>
<dbReference type="GO" id="GO:0000981">
    <property type="term" value="F:DNA-binding transcription factor activity, RNA polymerase II-specific"/>
    <property type="evidence" value="ECO:0007669"/>
    <property type="project" value="TreeGrafter"/>
</dbReference>
<dbReference type="InterPro" id="IPR013088">
    <property type="entry name" value="Znf_NHR/GATA"/>
</dbReference>
<keyword evidence="6" id="KW-0534">Nitrate assimilation</keyword>
<dbReference type="GO" id="GO:0000978">
    <property type="term" value="F:RNA polymerase II cis-regulatory region sequence-specific DNA binding"/>
    <property type="evidence" value="ECO:0007669"/>
    <property type="project" value="TreeGrafter"/>
</dbReference>
<feature type="compositionally biased region" description="Basic and acidic residues" evidence="10">
    <location>
        <begin position="553"/>
        <end position="562"/>
    </location>
</feature>
<dbReference type="GO" id="GO:0000122">
    <property type="term" value="P:negative regulation of transcription by RNA polymerase II"/>
    <property type="evidence" value="ECO:0007669"/>
    <property type="project" value="TreeGrafter"/>
</dbReference>
<name>A0A9P5C824_9HYPO</name>
<feature type="compositionally biased region" description="Polar residues" evidence="10">
    <location>
        <begin position="1041"/>
        <end position="1063"/>
    </location>
</feature>
<dbReference type="Pfam" id="PF13424">
    <property type="entry name" value="TPR_12"/>
    <property type="match status" value="2"/>
</dbReference>
<feature type="region of interest" description="Disordered" evidence="10">
    <location>
        <begin position="1013"/>
        <end position="1063"/>
    </location>
</feature>
<accession>A0A9P5C824</accession>
<dbReference type="GO" id="GO:0045944">
    <property type="term" value="P:positive regulation of transcription by RNA polymerase II"/>
    <property type="evidence" value="ECO:0007669"/>
    <property type="project" value="TreeGrafter"/>
</dbReference>
<dbReference type="SMART" id="SM00028">
    <property type="entry name" value="TPR"/>
    <property type="match status" value="7"/>
</dbReference>
<feature type="compositionally biased region" description="Polar residues" evidence="10">
    <location>
        <begin position="1020"/>
        <end position="1029"/>
    </location>
</feature>
<keyword evidence="8" id="KW-0539">Nucleus</keyword>
<evidence type="ECO:0000256" key="5">
    <source>
        <dbReference type="ARBA" id="ARBA00023015"/>
    </source>
</evidence>
<dbReference type="Pfam" id="PF00931">
    <property type="entry name" value="NB-ARC"/>
    <property type="match status" value="1"/>
</dbReference>
<keyword evidence="3 9" id="KW-0863">Zinc-finger</keyword>
<dbReference type="EMBL" id="QLNT01000020">
    <property type="protein sequence ID" value="KAF3062874.1"/>
    <property type="molecule type" value="Genomic_DNA"/>
</dbReference>
<feature type="region of interest" description="Disordered" evidence="10">
    <location>
        <begin position="553"/>
        <end position="589"/>
    </location>
</feature>
<protein>
    <submittedName>
        <fullName evidence="12">Nitrogen regulatory protein areA</fullName>
    </submittedName>
</protein>
<dbReference type="GO" id="GO:0008270">
    <property type="term" value="F:zinc ion binding"/>
    <property type="evidence" value="ECO:0007669"/>
    <property type="project" value="UniProtKB-KW"/>
</dbReference>
<feature type="domain" description="GATA-type" evidence="11">
    <location>
        <begin position="933"/>
        <end position="986"/>
    </location>
</feature>
<keyword evidence="13" id="KW-1185">Reference proteome</keyword>
<dbReference type="GO" id="GO:0005634">
    <property type="term" value="C:nucleus"/>
    <property type="evidence" value="ECO:0007669"/>
    <property type="project" value="UniProtKB-SubCell"/>
</dbReference>
<evidence type="ECO:0000259" key="11">
    <source>
        <dbReference type="PROSITE" id="PS50114"/>
    </source>
</evidence>
<dbReference type="InterPro" id="IPR002182">
    <property type="entry name" value="NB-ARC"/>
</dbReference>
<dbReference type="PROSITE" id="PS50114">
    <property type="entry name" value="GATA_ZN_FINGER_2"/>
    <property type="match status" value="2"/>
</dbReference>
<evidence type="ECO:0000256" key="3">
    <source>
        <dbReference type="ARBA" id="ARBA00022771"/>
    </source>
</evidence>
<dbReference type="GO" id="GO:0043531">
    <property type="term" value="F:ADP binding"/>
    <property type="evidence" value="ECO:0007669"/>
    <property type="project" value="InterPro"/>
</dbReference>
<keyword evidence="4" id="KW-0862">Zinc</keyword>
<evidence type="ECO:0000313" key="12">
    <source>
        <dbReference type="EMBL" id="KAF3062874.1"/>
    </source>
</evidence>
<reference evidence="12 13" key="1">
    <citation type="submission" date="2018-06" db="EMBL/GenBank/DDBJ databases">
        <title>Genome analysis of cellulolytic fungus Trichoderma lentiforme CFAM-422.</title>
        <authorList>
            <person name="Steindorff A.S."/>
            <person name="Formighieri E.F."/>
            <person name="Midorikawa G.E.O."/>
            <person name="Tamietti M.S."/>
            <person name="Ramos E.Z."/>
            <person name="Silva A.S."/>
            <person name="Bon E.P.S."/>
            <person name="Mendes T.D."/>
            <person name="Damaso M.C.T."/>
            <person name="Favaro L.C.L."/>
        </authorList>
    </citation>
    <scope>NUCLEOTIDE SEQUENCE [LARGE SCALE GENOMIC DNA]</scope>
    <source>
        <strain evidence="12 13">CFAM-422</strain>
    </source>
</reference>
<dbReference type="PANTHER" id="PTHR10071:SF281">
    <property type="entry name" value="BOX A-BINDING FACTOR-RELATED"/>
    <property type="match status" value="1"/>
</dbReference>
<dbReference type="Gene3D" id="3.40.50.300">
    <property type="entry name" value="P-loop containing nucleotide triphosphate hydrolases"/>
    <property type="match status" value="1"/>
</dbReference>
<dbReference type="Proteomes" id="UP000801864">
    <property type="component" value="Unassembled WGS sequence"/>
</dbReference>
<dbReference type="SUPFAM" id="SSF52540">
    <property type="entry name" value="P-loop containing nucleoside triphosphate hydrolases"/>
    <property type="match status" value="1"/>
</dbReference>
<gene>
    <name evidence="12" type="ORF">CFAM422_010418</name>
</gene>
<dbReference type="Gene3D" id="3.30.50.10">
    <property type="entry name" value="Erythroid Transcription Factor GATA-1, subunit A"/>
    <property type="match status" value="2"/>
</dbReference>
<comment type="caution">
    <text evidence="12">The sequence shown here is derived from an EMBL/GenBank/DDBJ whole genome shotgun (WGS) entry which is preliminary data.</text>
</comment>
<evidence type="ECO:0000256" key="7">
    <source>
        <dbReference type="ARBA" id="ARBA00023163"/>
    </source>
</evidence>
<evidence type="ECO:0000256" key="2">
    <source>
        <dbReference type="ARBA" id="ARBA00022723"/>
    </source>
</evidence>
<evidence type="ECO:0000256" key="1">
    <source>
        <dbReference type="ARBA" id="ARBA00004123"/>
    </source>
</evidence>
<dbReference type="Gene3D" id="1.25.40.10">
    <property type="entry name" value="Tetratricopeptide repeat domain"/>
    <property type="match status" value="2"/>
</dbReference>
<evidence type="ECO:0000256" key="9">
    <source>
        <dbReference type="PROSITE-ProRule" id="PRU00094"/>
    </source>
</evidence>
<dbReference type="InterPro" id="IPR011990">
    <property type="entry name" value="TPR-like_helical_dom_sf"/>
</dbReference>
<evidence type="ECO:0000256" key="10">
    <source>
        <dbReference type="SAM" id="MobiDB-lite"/>
    </source>
</evidence>
<dbReference type="PRINTS" id="PR00619">
    <property type="entry name" value="GATAZNFINGER"/>
</dbReference>